<gene>
    <name evidence="1" type="ORF">GFB56_12490</name>
</gene>
<dbReference type="Proteomes" id="UP000744980">
    <property type="component" value="Unassembled WGS sequence"/>
</dbReference>
<evidence type="ECO:0000313" key="2">
    <source>
        <dbReference type="Proteomes" id="UP000744980"/>
    </source>
</evidence>
<name>A0AAW4FKY9_9HYPH</name>
<accession>A0AAW4FKY9</accession>
<protein>
    <submittedName>
        <fullName evidence="1">Uncharacterized protein</fullName>
    </submittedName>
</protein>
<evidence type="ECO:0000313" key="1">
    <source>
        <dbReference type="EMBL" id="MBM3091631.1"/>
    </source>
</evidence>
<comment type="caution">
    <text evidence="1">The sequence shown here is derived from an EMBL/GenBank/DDBJ whole genome shotgun (WGS) entry which is preliminary data.</text>
</comment>
<proteinExistence type="predicted"/>
<dbReference type="RefSeq" id="WP_203528041.1">
    <property type="nucleotide sequence ID" value="NZ_CP083370.1"/>
</dbReference>
<sequence length="225" mass="24871">MLLTHTIIREDALEIHEIEGEGDVDFVHDFSISEDNGFIVVLIEKIRGAVYSNLRDQGENLARDAREKVELYLYRPSKKLWSLSLRIKAKGDSAFRATVGFFKRTIENANKDLTCKACKAVCKLLVSTILASIGIPYLDGAEAADAVDQAVSLKEYRTGIEALADNPVAPDHRASSIGELMARIDPSLLKGIRFALDAMNWYLDATDKIYTFACAQVGCCQPPKS</sequence>
<reference evidence="1 2" key="1">
    <citation type="submission" date="2020-01" db="EMBL/GenBank/DDBJ databases">
        <title>Draft genome assembly of Ensifer adhaerens T173.</title>
        <authorList>
            <person name="Craig J.E."/>
            <person name="Stinchcombe J.R."/>
        </authorList>
    </citation>
    <scope>NUCLEOTIDE SEQUENCE [LARGE SCALE GENOMIC DNA]</scope>
    <source>
        <strain evidence="1 2">T173</strain>
    </source>
</reference>
<dbReference type="EMBL" id="WXFA01000006">
    <property type="protein sequence ID" value="MBM3091631.1"/>
    <property type="molecule type" value="Genomic_DNA"/>
</dbReference>
<dbReference type="AlphaFoldDB" id="A0AAW4FKY9"/>
<keyword evidence="2" id="KW-1185">Reference proteome</keyword>
<organism evidence="1 2">
    <name type="scientific">Ensifer canadensis</name>
    <dbReference type="NCBI Taxonomy" id="555315"/>
    <lineage>
        <taxon>Bacteria</taxon>
        <taxon>Pseudomonadati</taxon>
        <taxon>Pseudomonadota</taxon>
        <taxon>Alphaproteobacteria</taxon>
        <taxon>Hyphomicrobiales</taxon>
        <taxon>Rhizobiaceae</taxon>
        <taxon>Sinorhizobium/Ensifer group</taxon>
        <taxon>Ensifer</taxon>
    </lineage>
</organism>